<dbReference type="Proteomes" id="UP000273252">
    <property type="component" value="Unassembled WGS sequence"/>
</dbReference>
<dbReference type="EMBL" id="QVMU01000003">
    <property type="protein sequence ID" value="RJX73680.1"/>
    <property type="molecule type" value="Genomic_DNA"/>
</dbReference>
<dbReference type="OrthoDB" id="9778801at2"/>
<dbReference type="InterPro" id="IPR010775">
    <property type="entry name" value="DUF1365"/>
</dbReference>
<dbReference type="PANTHER" id="PTHR33973">
    <property type="entry name" value="OS07G0153300 PROTEIN"/>
    <property type="match status" value="1"/>
</dbReference>
<evidence type="ECO:0000313" key="1">
    <source>
        <dbReference type="EMBL" id="RJX73680.1"/>
    </source>
</evidence>
<reference evidence="1 2" key="1">
    <citation type="submission" date="2018-08" db="EMBL/GenBank/DDBJ databases">
        <title>Vibrio isolated from the Eastern China Marginal Seas.</title>
        <authorList>
            <person name="Li Y."/>
        </authorList>
    </citation>
    <scope>NUCLEOTIDE SEQUENCE [LARGE SCALE GENOMIC DNA]</scope>
    <source>
        <strain evidence="1 2">BEI233</strain>
    </source>
</reference>
<dbReference type="PANTHER" id="PTHR33973:SF4">
    <property type="entry name" value="OS07G0153300 PROTEIN"/>
    <property type="match status" value="1"/>
</dbReference>
<keyword evidence="2" id="KW-1185">Reference proteome</keyword>
<dbReference type="Pfam" id="PF07103">
    <property type="entry name" value="DUF1365"/>
    <property type="match status" value="1"/>
</dbReference>
<protein>
    <submittedName>
        <fullName evidence="1">DUF1365 domain-containing protein</fullName>
    </submittedName>
</protein>
<dbReference type="RefSeq" id="WP_120029921.1">
    <property type="nucleotide sequence ID" value="NZ_QVMU01000003.1"/>
</dbReference>
<comment type="caution">
    <text evidence="1">The sequence shown here is derived from an EMBL/GenBank/DDBJ whole genome shotgun (WGS) entry which is preliminary data.</text>
</comment>
<name>A0A3A6QLD9_9VIBR</name>
<gene>
    <name evidence="1" type="ORF">DZ860_05470</name>
</gene>
<accession>A0A3A6QLD9</accession>
<dbReference type="AlphaFoldDB" id="A0A3A6QLD9"/>
<evidence type="ECO:0000313" key="2">
    <source>
        <dbReference type="Proteomes" id="UP000273252"/>
    </source>
</evidence>
<proteinExistence type="predicted"/>
<organism evidence="1 2">
    <name type="scientific">Vibrio sinensis</name>
    <dbReference type="NCBI Taxonomy" id="2302434"/>
    <lineage>
        <taxon>Bacteria</taxon>
        <taxon>Pseudomonadati</taxon>
        <taxon>Pseudomonadota</taxon>
        <taxon>Gammaproteobacteria</taxon>
        <taxon>Vibrionales</taxon>
        <taxon>Vibrionaceae</taxon>
        <taxon>Vibrio</taxon>
    </lineage>
</organism>
<sequence length="261" mass="30651">MNTPHREKINSRESCDNTNSGIYWGNVRHRRFGDIPHQFNYQLFMMGIDIDEIDEVTSRSKLFGQSWFNPIRFNEKDYIKSEPGSLRERISNKVSMLGGDWQQSGKVIMLAQCRCLGLYFSPANFYFCYDQKQECQYMLAEVSNTPWRERHYYLIDIGGDMQVKKAFHVSPFMEMAMMYHWRITPPNNKVMVHIENHQTEKVFDATLALNKRNIESKELLRTVVSIPSMTLKIVLGIYWQALKLFIKRVPFVDHPGSSSKT</sequence>